<sequence>MTTAATSPTTTSSAPTSSPTTAVRIGATATLLGSLAFISTVAAGGDLSARESFLLPVGIVGSAIATVGLAVLIWCLPAFLVGVQRWVVAMVGAALAFTLALTWFDATAIVGIASTTTDPVFDDIGSSAGVSALFVPKSVLGLVAFAALAIFGRRSGTLGRAGAALIGLGAVVFLLPPYPPGLVLVSIGLLVAARGTGRDRSHANE</sequence>
<feature type="region of interest" description="Disordered" evidence="1">
    <location>
        <begin position="1"/>
        <end position="20"/>
    </location>
</feature>
<protein>
    <submittedName>
        <fullName evidence="3">Uncharacterized protein</fullName>
    </submittedName>
</protein>
<evidence type="ECO:0000313" key="4">
    <source>
        <dbReference type="Proteomes" id="UP001500390"/>
    </source>
</evidence>
<proteinExistence type="predicted"/>
<keyword evidence="2" id="KW-0812">Transmembrane</keyword>
<name>A0ABP8KCN8_9MICO</name>
<accession>A0ABP8KCN8</accession>
<keyword evidence="2" id="KW-0472">Membrane</keyword>
<keyword evidence="2" id="KW-1133">Transmembrane helix</keyword>
<dbReference type="EMBL" id="BAABFX010000053">
    <property type="protein sequence ID" value="GAA4403763.1"/>
    <property type="molecule type" value="Genomic_DNA"/>
</dbReference>
<dbReference type="Proteomes" id="UP001500390">
    <property type="component" value="Unassembled WGS sequence"/>
</dbReference>
<feature type="transmembrane region" description="Helical" evidence="2">
    <location>
        <begin position="53"/>
        <end position="74"/>
    </location>
</feature>
<reference evidence="4" key="1">
    <citation type="journal article" date="2019" name="Int. J. Syst. Evol. Microbiol.">
        <title>The Global Catalogue of Microorganisms (GCM) 10K type strain sequencing project: providing services to taxonomists for standard genome sequencing and annotation.</title>
        <authorList>
            <consortium name="The Broad Institute Genomics Platform"/>
            <consortium name="The Broad Institute Genome Sequencing Center for Infectious Disease"/>
            <person name="Wu L."/>
            <person name="Ma J."/>
        </authorList>
    </citation>
    <scope>NUCLEOTIDE SEQUENCE [LARGE SCALE GENOMIC DNA]</scope>
    <source>
        <strain evidence="4">JCM 17738</strain>
    </source>
</reference>
<evidence type="ECO:0000256" key="2">
    <source>
        <dbReference type="SAM" id="Phobius"/>
    </source>
</evidence>
<comment type="caution">
    <text evidence="3">The sequence shown here is derived from an EMBL/GenBank/DDBJ whole genome shotgun (WGS) entry which is preliminary data.</text>
</comment>
<evidence type="ECO:0000256" key="1">
    <source>
        <dbReference type="SAM" id="MobiDB-lite"/>
    </source>
</evidence>
<organism evidence="3 4">
    <name type="scientific">Ornithinibacter aureus</name>
    <dbReference type="NCBI Taxonomy" id="622664"/>
    <lineage>
        <taxon>Bacteria</taxon>
        <taxon>Bacillati</taxon>
        <taxon>Actinomycetota</taxon>
        <taxon>Actinomycetes</taxon>
        <taxon>Micrococcales</taxon>
        <taxon>Intrasporangiaceae</taxon>
        <taxon>Ornithinibacter</taxon>
    </lineage>
</organism>
<feature type="transmembrane region" description="Helical" evidence="2">
    <location>
        <begin position="86"/>
        <end position="104"/>
    </location>
</feature>
<evidence type="ECO:0000313" key="3">
    <source>
        <dbReference type="EMBL" id="GAA4403763.1"/>
    </source>
</evidence>
<gene>
    <name evidence="3" type="ORF">GCM10023153_34020</name>
</gene>
<keyword evidence="4" id="KW-1185">Reference proteome</keyword>
<feature type="transmembrane region" description="Helical" evidence="2">
    <location>
        <begin position="124"/>
        <end position="151"/>
    </location>
</feature>
<feature type="transmembrane region" description="Helical" evidence="2">
    <location>
        <begin position="21"/>
        <end position="41"/>
    </location>
</feature>